<organism evidence="2 3">
    <name type="scientific">Pythium oligandrum</name>
    <name type="common">Mycoparasitic fungus</name>
    <dbReference type="NCBI Taxonomy" id="41045"/>
    <lineage>
        <taxon>Eukaryota</taxon>
        <taxon>Sar</taxon>
        <taxon>Stramenopiles</taxon>
        <taxon>Oomycota</taxon>
        <taxon>Peronosporomycetes</taxon>
        <taxon>Pythiales</taxon>
        <taxon>Pythiaceae</taxon>
        <taxon>Pythium</taxon>
    </lineage>
</organism>
<feature type="region of interest" description="Disordered" evidence="1">
    <location>
        <begin position="1"/>
        <end position="20"/>
    </location>
</feature>
<evidence type="ECO:0000313" key="2">
    <source>
        <dbReference type="EMBL" id="TMW67439.1"/>
    </source>
</evidence>
<sequence length="122" mass="13249">MKTYDATGATPHTSREDPKAPLISMHTQPTVTSVAPASIVQVYVCDYYGIASPVEVPAGTTLYGLVCAAYEKPVFTKAAFLGFEDGNLSMVQSVTAADATRWMADKPLRLKYKRDEDDPCLI</sequence>
<gene>
    <name evidence="2" type="ORF">Poli38472_011059</name>
</gene>
<dbReference type="OrthoDB" id="175806at2759"/>
<proteinExistence type="predicted"/>
<comment type="caution">
    <text evidence="2">The sequence shown here is derived from an EMBL/GenBank/DDBJ whole genome shotgun (WGS) entry which is preliminary data.</text>
</comment>
<reference evidence="2" key="1">
    <citation type="submission" date="2019-03" db="EMBL/GenBank/DDBJ databases">
        <title>Long read genome sequence of the mycoparasitic Pythium oligandrum ATCC 38472 isolated from sugarbeet rhizosphere.</title>
        <authorList>
            <person name="Gaulin E."/>
        </authorList>
    </citation>
    <scope>NUCLEOTIDE SEQUENCE</scope>
    <source>
        <strain evidence="2">ATCC 38472_TT</strain>
    </source>
</reference>
<evidence type="ECO:0000313" key="3">
    <source>
        <dbReference type="Proteomes" id="UP000794436"/>
    </source>
</evidence>
<evidence type="ECO:0000256" key="1">
    <source>
        <dbReference type="SAM" id="MobiDB-lite"/>
    </source>
</evidence>
<accession>A0A8K1FNL0</accession>
<keyword evidence="3" id="KW-1185">Reference proteome</keyword>
<dbReference type="EMBL" id="SPLM01000004">
    <property type="protein sequence ID" value="TMW67439.1"/>
    <property type="molecule type" value="Genomic_DNA"/>
</dbReference>
<dbReference type="Proteomes" id="UP000794436">
    <property type="component" value="Unassembled WGS sequence"/>
</dbReference>
<protein>
    <submittedName>
        <fullName evidence="2">Uncharacterized protein</fullName>
    </submittedName>
</protein>
<dbReference type="AlphaFoldDB" id="A0A8K1FNL0"/>
<name>A0A8K1FNL0_PYTOL</name>